<dbReference type="RefSeq" id="WP_158708059.1">
    <property type="nucleotide sequence ID" value="NZ_CP009922.3"/>
</dbReference>
<dbReference type="HOGENOM" id="CLU_3173968_0_0_11"/>
<name>A0A0F7FSI7_9ACTN</name>
<protein>
    <submittedName>
        <fullName evidence="1">Uncharacterized protein</fullName>
    </submittedName>
</protein>
<keyword evidence="2" id="KW-1185">Reference proteome</keyword>
<dbReference type="PATRIC" id="fig|408015.6.peg.1906"/>
<dbReference type="KEGG" id="sxi:SXIM_18740"/>
<accession>A0A0F7FSI7</accession>
<organism evidence="1 2">
    <name type="scientific">Streptomyces xiamenensis</name>
    <dbReference type="NCBI Taxonomy" id="408015"/>
    <lineage>
        <taxon>Bacteria</taxon>
        <taxon>Bacillati</taxon>
        <taxon>Actinomycetota</taxon>
        <taxon>Actinomycetes</taxon>
        <taxon>Kitasatosporales</taxon>
        <taxon>Streptomycetaceae</taxon>
        <taxon>Streptomyces</taxon>
    </lineage>
</organism>
<sequence>MGEFILSERSESGDHRYDAAKGLAQRAHISYSTITKVNPATARPLGP</sequence>
<dbReference type="Proteomes" id="UP000034034">
    <property type="component" value="Chromosome"/>
</dbReference>
<gene>
    <name evidence="1" type="ORF">SXIM_18740</name>
</gene>
<evidence type="ECO:0000313" key="2">
    <source>
        <dbReference type="Proteomes" id="UP000034034"/>
    </source>
</evidence>
<reference evidence="1" key="1">
    <citation type="submission" date="2019-08" db="EMBL/GenBank/DDBJ databases">
        <title>Complete genome sequence of a mangrove-derived Streptomyces xiamenensis.</title>
        <authorList>
            <person name="Xu J."/>
        </authorList>
    </citation>
    <scope>NUCLEOTIDE SEQUENCE</scope>
    <source>
        <strain evidence="1">318</strain>
    </source>
</reference>
<evidence type="ECO:0000313" key="1">
    <source>
        <dbReference type="EMBL" id="AKG43258.1"/>
    </source>
</evidence>
<dbReference type="AlphaFoldDB" id="A0A0F7FSI7"/>
<dbReference type="EMBL" id="CP009922">
    <property type="protein sequence ID" value="AKG43258.1"/>
    <property type="molecule type" value="Genomic_DNA"/>
</dbReference>
<proteinExistence type="predicted"/>